<gene>
    <name evidence="1" type="ORF">GCM10007096_07290</name>
</gene>
<reference evidence="1" key="2">
    <citation type="submission" date="2020-09" db="EMBL/GenBank/DDBJ databases">
        <authorList>
            <person name="Sun Q."/>
            <person name="Zhou Y."/>
        </authorList>
    </citation>
    <scope>NUCLEOTIDE SEQUENCE</scope>
    <source>
        <strain evidence="1">CGMCC 1.12777</strain>
    </source>
</reference>
<comment type="caution">
    <text evidence="1">The sequence shown here is derived from an EMBL/GenBank/DDBJ whole genome shotgun (WGS) entry which is preliminary data.</text>
</comment>
<evidence type="ECO:0000313" key="1">
    <source>
        <dbReference type="EMBL" id="GGH76608.1"/>
    </source>
</evidence>
<reference evidence="1" key="1">
    <citation type="journal article" date="2014" name="Int. J. Syst. Evol. Microbiol.">
        <title>Complete genome sequence of Corynebacterium casei LMG S-19264T (=DSM 44701T), isolated from a smear-ripened cheese.</title>
        <authorList>
            <consortium name="US DOE Joint Genome Institute (JGI-PGF)"/>
            <person name="Walter F."/>
            <person name="Albersmeier A."/>
            <person name="Kalinowski J."/>
            <person name="Ruckert C."/>
        </authorList>
    </citation>
    <scope>NUCLEOTIDE SEQUENCE</scope>
    <source>
        <strain evidence="1">CGMCC 1.12777</strain>
    </source>
</reference>
<accession>A0A8J2ZT77</accession>
<proteinExistence type="predicted"/>
<name>A0A8J2ZT77_9BACL</name>
<evidence type="ECO:0000313" key="2">
    <source>
        <dbReference type="Proteomes" id="UP000656813"/>
    </source>
</evidence>
<keyword evidence="2" id="KW-1185">Reference proteome</keyword>
<sequence>MKKIFRNVLNSLNAHLVYENRKLSLEAIHFVHCKRRFEVFMNKIKYDLVLMQNA</sequence>
<dbReference type="AlphaFoldDB" id="A0A8J2ZT77"/>
<dbReference type="EMBL" id="BMFV01000003">
    <property type="protein sequence ID" value="GGH76608.1"/>
    <property type="molecule type" value="Genomic_DNA"/>
</dbReference>
<protein>
    <submittedName>
        <fullName evidence="1">Uncharacterized protein</fullName>
    </submittedName>
</protein>
<organism evidence="1 2">
    <name type="scientific">Pullulanibacillus pueri</name>
    <dbReference type="NCBI Taxonomy" id="1437324"/>
    <lineage>
        <taxon>Bacteria</taxon>
        <taxon>Bacillati</taxon>
        <taxon>Bacillota</taxon>
        <taxon>Bacilli</taxon>
        <taxon>Bacillales</taxon>
        <taxon>Sporolactobacillaceae</taxon>
        <taxon>Pullulanibacillus</taxon>
    </lineage>
</organism>
<dbReference type="Proteomes" id="UP000656813">
    <property type="component" value="Unassembled WGS sequence"/>
</dbReference>